<protein>
    <recommendedName>
        <fullName evidence="1">Heterokaryon incompatibility domain-containing protein</fullName>
    </recommendedName>
</protein>
<evidence type="ECO:0000313" key="3">
    <source>
        <dbReference type="Proteomes" id="UP001199106"/>
    </source>
</evidence>
<sequence>MPTRVIDVGRSEDSAIRLLEAKDRIGSTPYIALSHCWGNSPTFKLTRATVVAFKAGIFCKDLPKTFQDAVHVTRKMAIRYLWIDSLCIIQDDTADWQTEAAHMQDVYSQAICCIAATAAKDSATGLFFDRDPHDLTPIRVETTRAMVAGQKTNQVSKAYLGTFDVITDWVAIKAAPLNQRAWVAQERYLSAGTIHFTQKIVFWECDEGLTSEQDPKGGHVSVSKEPKAQLKWLAHEYKTQNYAMSQSTAEAILSKIYTSWSDFRAAYSTYHMTKDEDILVALNGVARKVVEATNIALVAGMWRSLLIEEMCWQRAHDGSDSGSANIVPRPPVWRAPTWSWASIKDPVIRGITRQMPEHFKELVVIEDLFVDQKPSGQLIAASIRLQCRPIPLEPPKSPRSNFWEPYDIPVVLDDWTGSQIKNLTNKVSLIMLRYRYHEPYGGLIQGIFTIPSLMKVGSFERVGYCEFSVDWDNEKTTSATKQERAAIIEAYHKTEETVIELI</sequence>
<dbReference type="Proteomes" id="UP001199106">
    <property type="component" value="Unassembled WGS sequence"/>
</dbReference>
<dbReference type="PANTHER" id="PTHR33112:SF10">
    <property type="entry name" value="TOL"/>
    <property type="match status" value="1"/>
</dbReference>
<comment type="caution">
    <text evidence="2">The sequence shown here is derived from an EMBL/GenBank/DDBJ whole genome shotgun (WGS) entry which is preliminary data.</text>
</comment>
<organism evidence="2 3">
    <name type="scientific">Alternaria panax</name>
    <dbReference type="NCBI Taxonomy" id="48097"/>
    <lineage>
        <taxon>Eukaryota</taxon>
        <taxon>Fungi</taxon>
        <taxon>Dikarya</taxon>
        <taxon>Ascomycota</taxon>
        <taxon>Pezizomycotina</taxon>
        <taxon>Dothideomycetes</taxon>
        <taxon>Pleosporomycetidae</taxon>
        <taxon>Pleosporales</taxon>
        <taxon>Pleosporineae</taxon>
        <taxon>Pleosporaceae</taxon>
        <taxon>Alternaria</taxon>
        <taxon>Alternaria sect. Panax</taxon>
    </lineage>
</organism>
<reference evidence="2" key="1">
    <citation type="submission" date="2021-07" db="EMBL/GenBank/DDBJ databases">
        <title>Genome Resource of American Ginseng Black Spot Pathogen Alternaria panax.</title>
        <authorList>
            <person name="Qiu C."/>
            <person name="Wang W."/>
            <person name="Liu Z."/>
        </authorList>
    </citation>
    <scope>NUCLEOTIDE SEQUENCE</scope>
    <source>
        <strain evidence="2">BNCC115425</strain>
    </source>
</reference>
<dbReference type="InterPro" id="IPR010730">
    <property type="entry name" value="HET"/>
</dbReference>
<keyword evidence="3" id="KW-1185">Reference proteome</keyword>
<evidence type="ECO:0000313" key="2">
    <source>
        <dbReference type="EMBL" id="KAG9193796.1"/>
    </source>
</evidence>
<dbReference type="PANTHER" id="PTHR33112">
    <property type="entry name" value="DOMAIN PROTEIN, PUTATIVE-RELATED"/>
    <property type="match status" value="1"/>
</dbReference>
<dbReference type="EMBL" id="JAANER010000002">
    <property type="protein sequence ID" value="KAG9193796.1"/>
    <property type="molecule type" value="Genomic_DNA"/>
</dbReference>
<gene>
    <name evidence="2" type="ORF">G6011_03831</name>
</gene>
<proteinExistence type="predicted"/>
<name>A0AAD4IFH1_9PLEO</name>
<dbReference type="Pfam" id="PF06985">
    <property type="entry name" value="HET"/>
    <property type="match status" value="1"/>
</dbReference>
<dbReference type="AlphaFoldDB" id="A0AAD4IFH1"/>
<feature type="domain" description="Heterokaryon incompatibility" evidence="1">
    <location>
        <begin position="30"/>
        <end position="186"/>
    </location>
</feature>
<accession>A0AAD4IFH1</accession>
<evidence type="ECO:0000259" key="1">
    <source>
        <dbReference type="Pfam" id="PF06985"/>
    </source>
</evidence>